<proteinExistence type="predicted"/>
<evidence type="ECO:0000256" key="2">
    <source>
        <dbReference type="ARBA" id="ARBA00022692"/>
    </source>
</evidence>
<evidence type="ECO:0000313" key="6">
    <source>
        <dbReference type="Proteomes" id="UP000076744"/>
    </source>
</evidence>
<evidence type="ECO:0000256" key="4">
    <source>
        <dbReference type="ARBA" id="ARBA00023136"/>
    </source>
</evidence>
<dbReference type="AlphaFoldDB" id="A0A167UBF4"/>
<keyword evidence="4" id="KW-0472">Membrane</keyword>
<name>A0A167UBF4_CORFA</name>
<protein>
    <submittedName>
        <fullName evidence="5">Membrane-associated, eicosanoid/glutathione metabolism (MAPEG) protein</fullName>
    </submittedName>
</protein>
<dbReference type="Proteomes" id="UP000076744">
    <property type="component" value="Unassembled WGS sequence"/>
</dbReference>
<dbReference type="Gene3D" id="1.20.120.550">
    <property type="entry name" value="Membrane associated eicosanoid/glutathione metabolism-like domain"/>
    <property type="match status" value="1"/>
</dbReference>
<organism evidence="5 6">
    <name type="scientific">Cordyceps fumosorosea (strain ARSEF 2679)</name>
    <name type="common">Isaria fumosorosea</name>
    <dbReference type="NCBI Taxonomy" id="1081104"/>
    <lineage>
        <taxon>Eukaryota</taxon>
        <taxon>Fungi</taxon>
        <taxon>Dikarya</taxon>
        <taxon>Ascomycota</taxon>
        <taxon>Pezizomycotina</taxon>
        <taxon>Sordariomycetes</taxon>
        <taxon>Hypocreomycetidae</taxon>
        <taxon>Hypocreales</taxon>
        <taxon>Cordycipitaceae</taxon>
        <taxon>Cordyceps</taxon>
    </lineage>
</organism>
<dbReference type="PANTHER" id="PTHR35371">
    <property type="entry name" value="INNER MEMBRANE PROTEIN"/>
    <property type="match status" value="1"/>
</dbReference>
<dbReference type="PANTHER" id="PTHR35371:SF2">
    <property type="entry name" value="MAPEG FAMILY PROTEIN"/>
    <property type="match status" value="1"/>
</dbReference>
<dbReference type="OrthoDB" id="2122304at2759"/>
<dbReference type="GO" id="GO:0016020">
    <property type="term" value="C:membrane"/>
    <property type="evidence" value="ECO:0007669"/>
    <property type="project" value="UniProtKB-SubCell"/>
</dbReference>
<dbReference type="GeneID" id="30021786"/>
<dbReference type="InterPro" id="IPR001129">
    <property type="entry name" value="Membr-assoc_MAPEG"/>
</dbReference>
<dbReference type="EMBL" id="AZHB01000013">
    <property type="protein sequence ID" value="OAA61415.1"/>
    <property type="molecule type" value="Genomic_DNA"/>
</dbReference>
<keyword evidence="2" id="KW-0812">Transmembrane</keyword>
<keyword evidence="6" id="KW-1185">Reference proteome</keyword>
<comment type="caution">
    <text evidence="5">The sequence shown here is derived from an EMBL/GenBank/DDBJ whole genome shotgun (WGS) entry which is preliminary data.</text>
</comment>
<dbReference type="Pfam" id="PF01124">
    <property type="entry name" value="MAPEG"/>
    <property type="match status" value="1"/>
</dbReference>
<gene>
    <name evidence="5" type="ORF">ISF_05494</name>
</gene>
<dbReference type="InterPro" id="IPR023352">
    <property type="entry name" value="MAPEG-like_dom_sf"/>
</dbReference>
<dbReference type="SUPFAM" id="SSF161084">
    <property type="entry name" value="MAPEG domain-like"/>
    <property type="match status" value="1"/>
</dbReference>
<accession>A0A167UBF4</accession>
<evidence type="ECO:0000256" key="1">
    <source>
        <dbReference type="ARBA" id="ARBA00004370"/>
    </source>
</evidence>
<dbReference type="RefSeq" id="XP_018703670.1">
    <property type="nucleotide sequence ID" value="XM_018849099.1"/>
</dbReference>
<evidence type="ECO:0000256" key="3">
    <source>
        <dbReference type="ARBA" id="ARBA00022989"/>
    </source>
</evidence>
<sequence>MPSLSTIFGLSAATGDPNLMVAEYLIANILLSHTFSSARVLKMRFGLDNHISPRADLERFGPRAVLEGRLSQAQLDMLKRNEAAHGNSMDHLPVFAAALILAKVAGLPAADINYVGLTYTLTRIAYVGNYLVSSSLLGASLRPVLWWTANLLCLRLIWRAGKAFN</sequence>
<keyword evidence="3" id="KW-1133">Transmembrane helix</keyword>
<evidence type="ECO:0000313" key="5">
    <source>
        <dbReference type="EMBL" id="OAA61415.1"/>
    </source>
</evidence>
<reference evidence="5 6" key="1">
    <citation type="journal article" date="2016" name="Genome Biol. Evol.">
        <title>Divergent and convergent evolution of fungal pathogenicity.</title>
        <authorList>
            <person name="Shang Y."/>
            <person name="Xiao G."/>
            <person name="Zheng P."/>
            <person name="Cen K."/>
            <person name="Zhan S."/>
            <person name="Wang C."/>
        </authorList>
    </citation>
    <scope>NUCLEOTIDE SEQUENCE [LARGE SCALE GENOMIC DNA]</scope>
    <source>
        <strain evidence="5 6">ARSEF 2679</strain>
    </source>
</reference>
<comment type="subcellular location">
    <subcellularLocation>
        <location evidence="1">Membrane</location>
    </subcellularLocation>
</comment>